<organism evidence="1 2">
    <name type="scientific">Grifola frondosa</name>
    <name type="common">Maitake</name>
    <name type="synonym">Polyporus frondosus</name>
    <dbReference type="NCBI Taxonomy" id="5627"/>
    <lineage>
        <taxon>Eukaryota</taxon>
        <taxon>Fungi</taxon>
        <taxon>Dikarya</taxon>
        <taxon>Basidiomycota</taxon>
        <taxon>Agaricomycotina</taxon>
        <taxon>Agaricomycetes</taxon>
        <taxon>Polyporales</taxon>
        <taxon>Grifolaceae</taxon>
        <taxon>Grifola</taxon>
    </lineage>
</organism>
<dbReference type="AlphaFoldDB" id="A0A1C7MS64"/>
<reference evidence="1 2" key="1">
    <citation type="submission" date="2016-03" db="EMBL/GenBank/DDBJ databases">
        <title>Whole genome sequencing of Grifola frondosa 9006-11.</title>
        <authorList>
            <person name="Min B."/>
            <person name="Park H."/>
            <person name="Kim J.-G."/>
            <person name="Cho H."/>
            <person name="Oh Y.-L."/>
            <person name="Kong W.-S."/>
            <person name="Choi I.-G."/>
        </authorList>
    </citation>
    <scope>NUCLEOTIDE SEQUENCE [LARGE SCALE GENOMIC DNA]</scope>
    <source>
        <strain evidence="1 2">9006-11</strain>
    </source>
</reference>
<evidence type="ECO:0000313" key="1">
    <source>
        <dbReference type="EMBL" id="OBZ79712.1"/>
    </source>
</evidence>
<name>A0A1C7MS64_GRIFR</name>
<dbReference type="EMBL" id="LUGG01000001">
    <property type="protein sequence ID" value="OBZ79712.1"/>
    <property type="molecule type" value="Genomic_DNA"/>
</dbReference>
<keyword evidence="2" id="KW-1185">Reference proteome</keyword>
<protein>
    <submittedName>
        <fullName evidence="1">Uncharacterized protein</fullName>
    </submittedName>
</protein>
<evidence type="ECO:0000313" key="2">
    <source>
        <dbReference type="Proteomes" id="UP000092993"/>
    </source>
</evidence>
<accession>A0A1C7MS64</accession>
<comment type="caution">
    <text evidence="1">The sequence shown here is derived from an EMBL/GenBank/DDBJ whole genome shotgun (WGS) entry which is preliminary data.</text>
</comment>
<sequence>MRKAKDALVALDKYLDKNGVPSVTASFTPFVEERTALSDSAATSARSTHALITHPPITSRNNYISQKTRLLDALYSGTYAESSGSYAEPQKDLGRTALYHTNDAVLARLKKIDEMAAEKGLEVGPATRRRRRIRVVSPPSTIWLSAVA</sequence>
<dbReference type="Proteomes" id="UP000092993">
    <property type="component" value="Unassembled WGS sequence"/>
</dbReference>
<proteinExistence type="predicted"/>
<dbReference type="OrthoDB" id="3253083at2759"/>
<dbReference type="STRING" id="5627.A0A1C7MS64"/>
<gene>
    <name evidence="1" type="ORF">A0H81_00997</name>
</gene>